<proteinExistence type="predicted"/>
<protein>
    <submittedName>
        <fullName evidence="1">Uncharacterized protein</fullName>
    </submittedName>
</protein>
<dbReference type="AlphaFoldDB" id="A0A428TY07"/>
<accession>A0A428TY07</accession>
<name>A0A428TY07_9HYPO</name>
<keyword evidence="2" id="KW-1185">Reference proteome</keyword>
<reference evidence="1 2" key="1">
    <citation type="submission" date="2017-06" db="EMBL/GenBank/DDBJ databases">
        <title>Comparative genomic analysis of Ambrosia Fusariam Clade fungi.</title>
        <authorList>
            <person name="Stajich J.E."/>
            <person name="Carrillo J."/>
            <person name="Kijimoto T."/>
            <person name="Eskalen A."/>
            <person name="O'Donnell K."/>
            <person name="Kasson M."/>
        </authorList>
    </citation>
    <scope>NUCLEOTIDE SEQUENCE [LARGE SCALE GENOMIC DNA]</scope>
    <source>
        <strain evidence="1 2">NRRL62579</strain>
    </source>
</reference>
<organism evidence="1 2">
    <name type="scientific">Fusarium oligoseptatum</name>
    <dbReference type="NCBI Taxonomy" id="2604345"/>
    <lineage>
        <taxon>Eukaryota</taxon>
        <taxon>Fungi</taxon>
        <taxon>Dikarya</taxon>
        <taxon>Ascomycota</taxon>
        <taxon>Pezizomycotina</taxon>
        <taxon>Sordariomycetes</taxon>
        <taxon>Hypocreomycetidae</taxon>
        <taxon>Hypocreales</taxon>
        <taxon>Nectriaceae</taxon>
        <taxon>Fusarium</taxon>
        <taxon>Fusarium solani species complex</taxon>
    </lineage>
</organism>
<dbReference type="Proteomes" id="UP000287144">
    <property type="component" value="Unassembled WGS sequence"/>
</dbReference>
<evidence type="ECO:0000313" key="2">
    <source>
        <dbReference type="Proteomes" id="UP000287144"/>
    </source>
</evidence>
<gene>
    <name evidence="1" type="ORF">CEP52_005530</name>
</gene>
<feature type="non-terminal residue" evidence="1">
    <location>
        <position position="1"/>
    </location>
</feature>
<dbReference type="EMBL" id="NKCK01000043">
    <property type="protein sequence ID" value="RSM06923.1"/>
    <property type="molecule type" value="Genomic_DNA"/>
</dbReference>
<sequence>RDRAWFKDDYGEELEAVGIRTVTITIEWPLDGDRTEVILRNVLHSPDAACNIIGYSITEDYFIDPIEIPWDIWRLSQYRDSPPIARFGQEGNGARLNFRIASRHYIWS</sequence>
<evidence type="ECO:0000313" key="1">
    <source>
        <dbReference type="EMBL" id="RSM06923.1"/>
    </source>
</evidence>
<comment type="caution">
    <text evidence="1">The sequence shown here is derived from an EMBL/GenBank/DDBJ whole genome shotgun (WGS) entry which is preliminary data.</text>
</comment>